<sequence>MFFSRKAQLLIDRVAAILASYFSVEATITAKWCSDKLDVDKATDAVKVDDTNPANAFTISLPFCYKTQQANVKAHVLEALKGELTEQQLIVSQHIASGETKNPAVNNIKNIIAVASGKGGVGKSTTSINLAFALMQEGANVGILDADIYGPSVPIMLGNTDAHPHSSDNKHMQPLSAHGLVANSIGYLVPQEDAAVWRGPMASRALKQLIDETLWPVLDYLIVDMPPGTGDIQLTMAQQVPLTAAVVVTTPQDLALADAQKGISMFEKVGVPVLGLVENMSYYQCRACGAKDYVFSKDGGEILAERHGLPLLGQLPLDITVREHADAGTPLLVSAPDSPLSESYREAARALSMQLALTVAPRTQQNKHIKGDPIGVASKL</sequence>
<protein>
    <recommendedName>
        <fullName evidence="7">Iron-sulfur cluster carrier protein</fullName>
    </recommendedName>
</protein>
<dbReference type="Proteomes" id="UP001170717">
    <property type="component" value="Unassembled WGS sequence"/>
</dbReference>
<evidence type="ECO:0000256" key="5">
    <source>
        <dbReference type="ARBA" id="ARBA00023014"/>
    </source>
</evidence>
<dbReference type="PANTHER" id="PTHR42961">
    <property type="entry name" value="IRON-SULFUR PROTEIN NUBPL"/>
    <property type="match status" value="1"/>
</dbReference>
<dbReference type="GO" id="GO:0046872">
    <property type="term" value="F:metal ion binding"/>
    <property type="evidence" value="ECO:0007669"/>
    <property type="project" value="UniProtKB-KW"/>
</dbReference>
<keyword evidence="7" id="KW-0378">Hydrolase</keyword>
<dbReference type="GO" id="GO:0140663">
    <property type="term" value="F:ATP-dependent FeS chaperone activity"/>
    <property type="evidence" value="ECO:0007669"/>
    <property type="project" value="InterPro"/>
</dbReference>
<comment type="subunit">
    <text evidence="7">Homodimer.</text>
</comment>
<evidence type="ECO:0000256" key="4">
    <source>
        <dbReference type="ARBA" id="ARBA00023004"/>
    </source>
</evidence>
<dbReference type="Gene3D" id="3.40.50.300">
    <property type="entry name" value="P-loop containing nucleotide triphosphate hydrolases"/>
    <property type="match status" value="1"/>
</dbReference>
<evidence type="ECO:0000313" key="8">
    <source>
        <dbReference type="EMBL" id="MDO6577256.1"/>
    </source>
</evidence>
<dbReference type="NCBIfam" id="NF008669">
    <property type="entry name" value="PRK11670.1"/>
    <property type="match status" value="1"/>
</dbReference>
<dbReference type="PANTHER" id="PTHR42961:SF2">
    <property type="entry name" value="IRON-SULFUR PROTEIN NUBPL"/>
    <property type="match status" value="1"/>
</dbReference>
<keyword evidence="5 7" id="KW-0411">Iron-sulfur</keyword>
<keyword evidence="1 7" id="KW-0479">Metal-binding</keyword>
<keyword evidence="4 7" id="KW-0408">Iron</keyword>
<proteinExistence type="inferred from homology"/>
<keyword evidence="3 7" id="KW-0067">ATP-binding</keyword>
<dbReference type="GO" id="GO:0016887">
    <property type="term" value="F:ATP hydrolysis activity"/>
    <property type="evidence" value="ECO:0007669"/>
    <property type="project" value="UniProtKB-UniRule"/>
</dbReference>
<evidence type="ECO:0000256" key="7">
    <source>
        <dbReference type="HAMAP-Rule" id="MF_02040"/>
    </source>
</evidence>
<dbReference type="GO" id="GO:0005829">
    <property type="term" value="C:cytosol"/>
    <property type="evidence" value="ECO:0007669"/>
    <property type="project" value="TreeGrafter"/>
</dbReference>
<dbReference type="Pfam" id="PF10609">
    <property type="entry name" value="ParA"/>
    <property type="match status" value="1"/>
</dbReference>
<evidence type="ECO:0000256" key="2">
    <source>
        <dbReference type="ARBA" id="ARBA00022741"/>
    </source>
</evidence>
<keyword evidence="2 7" id="KW-0547">Nucleotide-binding</keyword>
<dbReference type="InterPro" id="IPR033756">
    <property type="entry name" value="YlxH/NBP35"/>
</dbReference>
<dbReference type="GO" id="GO:0051539">
    <property type="term" value="F:4 iron, 4 sulfur cluster binding"/>
    <property type="evidence" value="ECO:0007669"/>
    <property type="project" value="TreeGrafter"/>
</dbReference>
<comment type="similarity">
    <text evidence="6 7">Belongs to the Mrp/NBP35 ATP-binding proteins family.</text>
</comment>
<feature type="binding site" evidence="7">
    <location>
        <begin position="117"/>
        <end position="124"/>
    </location>
    <ligand>
        <name>ATP</name>
        <dbReference type="ChEBI" id="CHEBI:30616"/>
    </ligand>
</feature>
<reference evidence="8" key="1">
    <citation type="submission" date="2023-07" db="EMBL/GenBank/DDBJ databases">
        <title>Genome content predicts the carbon catabolic preferences of heterotrophic bacteria.</title>
        <authorList>
            <person name="Gralka M."/>
        </authorList>
    </citation>
    <scope>NUCLEOTIDE SEQUENCE</scope>
    <source>
        <strain evidence="8">F2M12</strain>
    </source>
</reference>
<name>A0AAW7Z2S8_9ALTE</name>
<dbReference type="InterPro" id="IPR019591">
    <property type="entry name" value="Mrp/NBP35_ATP-bd"/>
</dbReference>
<dbReference type="HAMAP" id="MF_02040">
    <property type="entry name" value="Mrp_NBP35"/>
    <property type="match status" value="1"/>
</dbReference>
<comment type="caution">
    <text evidence="8">The sequence shown here is derived from an EMBL/GenBank/DDBJ whole genome shotgun (WGS) entry which is preliminary data.</text>
</comment>
<dbReference type="SUPFAM" id="SSF52540">
    <property type="entry name" value="P-loop containing nucleoside triphosphate hydrolases"/>
    <property type="match status" value="1"/>
</dbReference>
<evidence type="ECO:0000256" key="6">
    <source>
        <dbReference type="ARBA" id="ARBA00024036"/>
    </source>
</evidence>
<dbReference type="InterPro" id="IPR000808">
    <property type="entry name" value="Mrp-like_CS"/>
</dbReference>
<dbReference type="AlphaFoldDB" id="A0AAW7Z2S8"/>
<dbReference type="FunFam" id="3.40.50.300:FF:000418">
    <property type="entry name" value="Iron-sulfur cluster carrier protein"/>
    <property type="match status" value="1"/>
</dbReference>
<dbReference type="RefSeq" id="WP_303464000.1">
    <property type="nucleotide sequence ID" value="NZ_JAUOPZ010000005.1"/>
</dbReference>
<dbReference type="GO" id="GO:0005524">
    <property type="term" value="F:ATP binding"/>
    <property type="evidence" value="ECO:0007669"/>
    <property type="project" value="UniProtKB-UniRule"/>
</dbReference>
<dbReference type="EMBL" id="JAUOQI010000004">
    <property type="protein sequence ID" value="MDO6577256.1"/>
    <property type="molecule type" value="Genomic_DNA"/>
</dbReference>
<comment type="function">
    <text evidence="7">Binds and transfers iron-sulfur (Fe-S) clusters to target apoproteins. Can hydrolyze ATP.</text>
</comment>
<dbReference type="InterPro" id="IPR027417">
    <property type="entry name" value="P-loop_NTPase"/>
</dbReference>
<gene>
    <name evidence="8" type="primary">apbC</name>
    <name evidence="8" type="ORF">Q4527_07620</name>
</gene>
<dbReference type="PROSITE" id="PS01215">
    <property type="entry name" value="MRP"/>
    <property type="match status" value="1"/>
</dbReference>
<dbReference type="GO" id="GO:0016226">
    <property type="term" value="P:iron-sulfur cluster assembly"/>
    <property type="evidence" value="ECO:0007669"/>
    <property type="project" value="InterPro"/>
</dbReference>
<evidence type="ECO:0000313" key="9">
    <source>
        <dbReference type="Proteomes" id="UP001170717"/>
    </source>
</evidence>
<evidence type="ECO:0000256" key="3">
    <source>
        <dbReference type="ARBA" id="ARBA00022840"/>
    </source>
</evidence>
<evidence type="ECO:0000256" key="1">
    <source>
        <dbReference type="ARBA" id="ARBA00022723"/>
    </source>
</evidence>
<dbReference type="CDD" id="cd02037">
    <property type="entry name" value="Mrp_NBP35"/>
    <property type="match status" value="1"/>
</dbReference>
<organism evidence="8 9">
    <name type="scientific">Alteromonas stellipolaris</name>
    <dbReference type="NCBI Taxonomy" id="233316"/>
    <lineage>
        <taxon>Bacteria</taxon>
        <taxon>Pseudomonadati</taxon>
        <taxon>Pseudomonadota</taxon>
        <taxon>Gammaproteobacteria</taxon>
        <taxon>Alteromonadales</taxon>
        <taxon>Alteromonadaceae</taxon>
        <taxon>Alteromonas/Salinimonas group</taxon>
        <taxon>Alteromonas</taxon>
    </lineage>
</organism>
<dbReference type="InterPro" id="IPR044304">
    <property type="entry name" value="NUBPL-like"/>
</dbReference>
<accession>A0AAW7Z2S8</accession>